<dbReference type="eggNOG" id="KOG0446">
    <property type="taxonomic scope" value="Eukaryota"/>
</dbReference>
<dbReference type="GO" id="GO:0005886">
    <property type="term" value="C:plasma membrane"/>
    <property type="evidence" value="ECO:0007669"/>
    <property type="project" value="TreeGrafter"/>
</dbReference>
<dbReference type="Pfam" id="PF01031">
    <property type="entry name" value="Dynamin_M"/>
    <property type="match status" value="1"/>
</dbReference>
<dbReference type="PANTHER" id="PTHR11566">
    <property type="entry name" value="DYNAMIN"/>
    <property type="match status" value="1"/>
</dbReference>
<dbReference type="InterPro" id="IPR045063">
    <property type="entry name" value="Dynamin_N"/>
</dbReference>
<evidence type="ECO:0008006" key="8">
    <source>
        <dbReference type="Google" id="ProtNLM"/>
    </source>
</evidence>
<evidence type="ECO:0000256" key="4">
    <source>
        <dbReference type="SAM" id="MobiDB-lite"/>
    </source>
</evidence>
<dbReference type="OrthoDB" id="5061070at2759"/>
<organism evidence="7">
    <name type="scientific">Pseudogymnoascus destructans</name>
    <dbReference type="NCBI Taxonomy" id="655981"/>
    <lineage>
        <taxon>Eukaryota</taxon>
        <taxon>Fungi</taxon>
        <taxon>Dikarya</taxon>
        <taxon>Ascomycota</taxon>
        <taxon>Pezizomycotina</taxon>
        <taxon>Leotiomycetes</taxon>
        <taxon>Thelebolales</taxon>
        <taxon>Thelebolaceae</taxon>
        <taxon>Pseudogymnoascus</taxon>
    </lineage>
</organism>
<evidence type="ECO:0000259" key="6">
    <source>
        <dbReference type="PROSITE" id="PS51718"/>
    </source>
</evidence>
<dbReference type="Gene3D" id="3.40.50.300">
    <property type="entry name" value="P-loop containing nucleotide triphosphate hydrolases"/>
    <property type="match status" value="1"/>
</dbReference>
<dbReference type="InterPro" id="IPR020850">
    <property type="entry name" value="GED_dom"/>
</dbReference>
<dbReference type="GO" id="GO:0008017">
    <property type="term" value="F:microtubule binding"/>
    <property type="evidence" value="ECO:0007669"/>
    <property type="project" value="TreeGrafter"/>
</dbReference>
<feature type="region of interest" description="Disordered" evidence="4">
    <location>
        <begin position="559"/>
        <end position="596"/>
    </location>
</feature>
<dbReference type="PROSITE" id="PS51388">
    <property type="entry name" value="GED"/>
    <property type="match status" value="1"/>
</dbReference>
<dbReference type="InterPro" id="IPR000375">
    <property type="entry name" value="Dynamin_stalk"/>
</dbReference>
<name>A0A176ZYL7_9PEZI</name>
<feature type="domain" description="Dynamin-type G" evidence="6">
    <location>
        <begin position="116"/>
        <end position="452"/>
    </location>
</feature>
<dbReference type="PROSITE" id="PS51718">
    <property type="entry name" value="G_DYNAMIN_2"/>
    <property type="match status" value="1"/>
</dbReference>
<dbReference type="EMBL" id="KV441424">
    <property type="protein sequence ID" value="OAF54410.1"/>
    <property type="molecule type" value="Genomic_DNA"/>
</dbReference>
<keyword evidence="1" id="KW-0547">Nucleotide-binding</keyword>
<protein>
    <recommendedName>
        <fullName evidence="8">GED domain-containing protein</fullName>
    </recommendedName>
</protein>
<dbReference type="InterPro" id="IPR022812">
    <property type="entry name" value="Dynamin"/>
</dbReference>
<keyword evidence="2" id="KW-0342">GTP-binding</keyword>
<proteinExistence type="predicted"/>
<evidence type="ECO:0000313" key="7">
    <source>
        <dbReference type="EMBL" id="OAF54410.1"/>
    </source>
</evidence>
<keyword evidence="3" id="KW-0175">Coiled coil</keyword>
<evidence type="ECO:0000256" key="1">
    <source>
        <dbReference type="ARBA" id="ARBA00022741"/>
    </source>
</evidence>
<dbReference type="SMART" id="SM00053">
    <property type="entry name" value="DYNc"/>
    <property type="match status" value="1"/>
</dbReference>
<dbReference type="SUPFAM" id="SSF52540">
    <property type="entry name" value="P-loop containing nucleoside triphosphate hydrolases"/>
    <property type="match status" value="1"/>
</dbReference>
<dbReference type="PRINTS" id="PR00195">
    <property type="entry name" value="DYNAMIN"/>
</dbReference>
<reference evidence="7" key="1">
    <citation type="submission" date="2016-03" db="EMBL/GenBank/DDBJ databases">
        <title>Updated assembly of Pseudogymnoascus destructans, the fungus causing white-nose syndrome of bats.</title>
        <authorList>
            <person name="Palmer J.M."/>
            <person name="Drees K.P."/>
            <person name="Foster J.T."/>
            <person name="Lindner D.L."/>
        </authorList>
    </citation>
    <scope>NUCLEOTIDE SEQUENCE [LARGE SCALE GENOMIC DNA]</scope>
    <source>
        <strain evidence="7">20631-21</strain>
    </source>
</reference>
<dbReference type="GO" id="GO:0005737">
    <property type="term" value="C:cytoplasm"/>
    <property type="evidence" value="ECO:0007669"/>
    <property type="project" value="TreeGrafter"/>
</dbReference>
<dbReference type="InterPro" id="IPR003130">
    <property type="entry name" value="GED"/>
</dbReference>
<dbReference type="VEuPathDB" id="FungiDB:GMDG_07333"/>
<dbReference type="GeneID" id="36292324"/>
<dbReference type="Gene3D" id="1.20.120.1240">
    <property type="entry name" value="Dynamin, middle domain"/>
    <property type="match status" value="1"/>
</dbReference>
<feature type="domain" description="GED" evidence="5">
    <location>
        <begin position="796"/>
        <end position="892"/>
    </location>
</feature>
<dbReference type="GO" id="GO:0003924">
    <property type="term" value="F:GTPase activity"/>
    <property type="evidence" value="ECO:0007669"/>
    <property type="project" value="InterPro"/>
</dbReference>
<dbReference type="Pfam" id="PF00350">
    <property type="entry name" value="Dynamin_N"/>
    <property type="match status" value="1"/>
</dbReference>
<accession>A0A176ZYL7</accession>
<feature type="region of interest" description="Disordered" evidence="4">
    <location>
        <begin position="1"/>
        <end position="22"/>
    </location>
</feature>
<dbReference type="InterPro" id="IPR030381">
    <property type="entry name" value="G_DYNAMIN_dom"/>
</dbReference>
<feature type="coiled-coil region" evidence="3">
    <location>
        <begin position="863"/>
        <end position="890"/>
    </location>
</feature>
<dbReference type="InterPro" id="IPR027417">
    <property type="entry name" value="P-loop_NTPase"/>
</dbReference>
<dbReference type="GO" id="GO:0005874">
    <property type="term" value="C:microtubule"/>
    <property type="evidence" value="ECO:0007669"/>
    <property type="project" value="TreeGrafter"/>
</dbReference>
<dbReference type="CDD" id="cd08771">
    <property type="entry name" value="DLP_1"/>
    <property type="match status" value="1"/>
</dbReference>
<dbReference type="InterPro" id="IPR001401">
    <property type="entry name" value="Dynamin_GTPase"/>
</dbReference>
<evidence type="ECO:0000259" key="5">
    <source>
        <dbReference type="PROSITE" id="PS51388"/>
    </source>
</evidence>
<evidence type="ECO:0000256" key="2">
    <source>
        <dbReference type="ARBA" id="ARBA00023134"/>
    </source>
</evidence>
<gene>
    <name evidence="7" type="ORF">VC83_09288</name>
</gene>
<dbReference type="AlphaFoldDB" id="A0A176ZYL7"/>
<dbReference type="Proteomes" id="UP000077154">
    <property type="component" value="Unassembled WGS sequence"/>
</dbReference>
<sequence length="910" mass="102938">MYSVKAEPPSRLHRIPKMPPARSNYQKAMVDDVNMDDFNSSFEAHGLPVPSSDTFRFTGNGSITPASEFSQTLPVLPPMQRSSAPSQESGLHIVGRRVQVLVDAINDIRGMGVDYLVDLPQLVLVGDQSAGKSSLMGALAEIHLPQDSGCCTRCPTHIKTGHAETWSCKISLNLSYNYAPRDPTRPIQANEVTKNNPFPPWREMALVTKEFVVITDKSELEEALRWAQIAILNPSKSHKYYVPSAQNNLSPNRNMTTEAKFSPNVVSVEMSGPGLPPLSFFDLPGIFQNPSQKEDDYLVKVVENLAKKYIKHQQALVIHALPMSADPTTSRAGKVIRDLKAENRTIGVLTKADCLQIGHSDAQFKELLEGRTHMVQHGYFVTKQMQTLKGSAPFSREGEYHAKSKQSEEAFFDEAYPWSHAGWKGYRNRCGTENLQRALSQKFANQIIESIPQIEATVRARSEQLETELAKLPELPTHNISQVVLQELARFGQQMQALLDGTDFGLHSSWNALNNQLYESFHELLFPMFIIRDPLDSASAVTQMEIDGIEVISLEDDSPVLDRGTFDPPSNGRAPPAKEEPQIRSPKRFANGAEKNRSIEEEVPINPFANFQSKRLVATIGEIRMTLARYTKPGAPGHIDFRAKDELCMQSVKVWKGPIQKYVELVLEVSQQQAKGILDQVLSKWIQTELYKEGLCHLDEFFNMFEVSIKKTCDDILSLEFHKLFTINNRAFDHYKEVELKKIKDARRRRRATILAEQMMRGVNVRGDYNARRNVLQQKIKCIKDEDLGEDPFRTEIDVAGLVRAYYLTAADRVCDQICLNIHSSLFKQAQESIFRYLEGKLGLDQGNTEQRCRELMEEDPQSARRRRDLQQEKANLQELTARLVKLAEDDRSASVFEERTKTPEVSMSM</sequence>
<dbReference type="RefSeq" id="XP_024319716.1">
    <property type="nucleotide sequence ID" value="XM_024472732.1"/>
</dbReference>
<evidence type="ECO:0000256" key="3">
    <source>
        <dbReference type="SAM" id="Coils"/>
    </source>
</evidence>
<dbReference type="GO" id="GO:0005525">
    <property type="term" value="F:GTP binding"/>
    <property type="evidence" value="ECO:0007669"/>
    <property type="project" value="InterPro"/>
</dbReference>
<dbReference type="PANTHER" id="PTHR11566:SF131">
    <property type="entry name" value="GTPASE, PUTATIVE (AFU_ORTHOLOGUE AFUA_6G07630)-RELATED"/>
    <property type="match status" value="1"/>
</dbReference>
<dbReference type="Pfam" id="PF02212">
    <property type="entry name" value="GED"/>
    <property type="match status" value="1"/>
</dbReference>
<dbReference type="GO" id="GO:0031623">
    <property type="term" value="P:receptor internalization"/>
    <property type="evidence" value="ECO:0007669"/>
    <property type="project" value="TreeGrafter"/>
</dbReference>